<sequence>MAELQVDNNTSSRMTSSAEEETYKNPERLYNEGEKSIIGEQLDQHQATATIGKPHTCDQCEKSFWVQGI</sequence>
<gene>
    <name evidence="2" type="ORF">JOQ06_010023</name>
</gene>
<evidence type="ECO:0000313" key="3">
    <source>
        <dbReference type="Proteomes" id="UP001219934"/>
    </source>
</evidence>
<dbReference type="InterPro" id="IPR036236">
    <property type="entry name" value="Znf_C2H2_sf"/>
</dbReference>
<dbReference type="SUPFAM" id="SSF57667">
    <property type="entry name" value="beta-beta-alpha zinc fingers"/>
    <property type="match status" value="1"/>
</dbReference>
<accession>A0AAD6A566</accession>
<proteinExistence type="predicted"/>
<reference evidence="2" key="1">
    <citation type="submission" date="2022-11" db="EMBL/GenBank/DDBJ databases">
        <title>Chromosome-level genome of Pogonophryne albipinna.</title>
        <authorList>
            <person name="Jo E."/>
        </authorList>
    </citation>
    <scope>NUCLEOTIDE SEQUENCE</scope>
    <source>
        <strain evidence="2">SGF0006</strain>
        <tissue evidence="2">Muscle</tissue>
    </source>
</reference>
<dbReference type="EMBL" id="JAPTMU010000476">
    <property type="protein sequence ID" value="KAJ4918487.1"/>
    <property type="molecule type" value="Genomic_DNA"/>
</dbReference>
<dbReference type="Gene3D" id="3.30.160.60">
    <property type="entry name" value="Classic Zinc Finger"/>
    <property type="match status" value="1"/>
</dbReference>
<keyword evidence="3" id="KW-1185">Reference proteome</keyword>
<feature type="region of interest" description="Disordered" evidence="1">
    <location>
        <begin position="1"/>
        <end position="29"/>
    </location>
</feature>
<comment type="caution">
    <text evidence="2">The sequence shown here is derived from an EMBL/GenBank/DDBJ whole genome shotgun (WGS) entry which is preliminary data.</text>
</comment>
<evidence type="ECO:0000313" key="2">
    <source>
        <dbReference type="EMBL" id="KAJ4918487.1"/>
    </source>
</evidence>
<organism evidence="2 3">
    <name type="scientific">Pogonophryne albipinna</name>
    <dbReference type="NCBI Taxonomy" id="1090488"/>
    <lineage>
        <taxon>Eukaryota</taxon>
        <taxon>Metazoa</taxon>
        <taxon>Chordata</taxon>
        <taxon>Craniata</taxon>
        <taxon>Vertebrata</taxon>
        <taxon>Euteleostomi</taxon>
        <taxon>Actinopterygii</taxon>
        <taxon>Neopterygii</taxon>
        <taxon>Teleostei</taxon>
        <taxon>Neoteleostei</taxon>
        <taxon>Acanthomorphata</taxon>
        <taxon>Eupercaria</taxon>
        <taxon>Perciformes</taxon>
        <taxon>Notothenioidei</taxon>
        <taxon>Pogonophryne</taxon>
    </lineage>
</organism>
<dbReference type="AlphaFoldDB" id="A0AAD6A566"/>
<name>A0AAD6A566_9TELE</name>
<dbReference type="Proteomes" id="UP001219934">
    <property type="component" value="Unassembled WGS sequence"/>
</dbReference>
<protein>
    <submittedName>
        <fullName evidence="2">Uncharacterized protein</fullName>
    </submittedName>
</protein>
<evidence type="ECO:0000256" key="1">
    <source>
        <dbReference type="SAM" id="MobiDB-lite"/>
    </source>
</evidence>
<feature type="compositionally biased region" description="Polar residues" evidence="1">
    <location>
        <begin position="1"/>
        <end position="17"/>
    </location>
</feature>